<proteinExistence type="predicted"/>
<organism evidence="1 2">
    <name type="scientific">Crocosphaera watsonii WH 0003</name>
    <dbReference type="NCBI Taxonomy" id="423471"/>
    <lineage>
        <taxon>Bacteria</taxon>
        <taxon>Bacillati</taxon>
        <taxon>Cyanobacteriota</taxon>
        <taxon>Cyanophyceae</taxon>
        <taxon>Oscillatoriophycideae</taxon>
        <taxon>Chroococcales</taxon>
        <taxon>Aphanothecaceae</taxon>
        <taxon>Crocosphaera</taxon>
    </lineage>
</organism>
<name>G5JBJ8_CROWT</name>
<evidence type="ECO:0000313" key="2">
    <source>
        <dbReference type="Proteomes" id="UP000003477"/>
    </source>
</evidence>
<dbReference type="EMBL" id="AESD01000719">
    <property type="protein sequence ID" value="EHJ10441.1"/>
    <property type="molecule type" value="Genomic_DNA"/>
</dbReference>
<sequence>MEITEKKVKQEAIPYNCVSQTFTISREAGKWYVSFAVSASYIPEMKHSHQKVGIDL</sequence>
<gene>
    <name evidence="1" type="ORF">CWATWH0003_4814a1</name>
</gene>
<evidence type="ECO:0000313" key="1">
    <source>
        <dbReference type="EMBL" id="EHJ10441.1"/>
    </source>
</evidence>
<dbReference type="Proteomes" id="UP000003477">
    <property type="component" value="Unassembled WGS sequence"/>
</dbReference>
<feature type="non-terminal residue" evidence="1">
    <location>
        <position position="56"/>
    </location>
</feature>
<comment type="caution">
    <text evidence="1">The sequence shown here is derived from an EMBL/GenBank/DDBJ whole genome shotgun (WGS) entry which is preliminary data.</text>
</comment>
<protein>
    <submittedName>
        <fullName evidence="1">Hypothetical Transposase-like protein, IS607 family</fullName>
    </submittedName>
</protein>
<accession>G5JBJ8</accession>
<dbReference type="AlphaFoldDB" id="G5JBJ8"/>
<reference evidence="1 2" key="1">
    <citation type="journal article" date="2011" name="Front. Microbiol.">
        <title>Two Strains of Crocosphaera watsonii with Highly Conserved Genomes are Distinguished by Strain-Specific Features.</title>
        <authorList>
            <person name="Bench S.R."/>
            <person name="Ilikchyan I.N."/>
            <person name="Tripp H.J."/>
            <person name="Zehr J.P."/>
        </authorList>
    </citation>
    <scope>NUCLEOTIDE SEQUENCE [LARGE SCALE GENOMIC DNA]</scope>
    <source>
        <strain evidence="1 2">WH 0003</strain>
    </source>
</reference>